<comment type="caution">
    <text evidence="1">The sequence shown here is derived from an EMBL/GenBank/DDBJ whole genome shotgun (WGS) entry which is preliminary data.</text>
</comment>
<dbReference type="Proteomes" id="UP000887013">
    <property type="component" value="Unassembled WGS sequence"/>
</dbReference>
<organism evidence="1 2">
    <name type="scientific">Nephila pilipes</name>
    <name type="common">Giant wood spider</name>
    <name type="synonym">Nephila maculata</name>
    <dbReference type="NCBI Taxonomy" id="299642"/>
    <lineage>
        <taxon>Eukaryota</taxon>
        <taxon>Metazoa</taxon>
        <taxon>Ecdysozoa</taxon>
        <taxon>Arthropoda</taxon>
        <taxon>Chelicerata</taxon>
        <taxon>Arachnida</taxon>
        <taxon>Araneae</taxon>
        <taxon>Araneomorphae</taxon>
        <taxon>Entelegynae</taxon>
        <taxon>Araneoidea</taxon>
        <taxon>Nephilidae</taxon>
        <taxon>Nephila</taxon>
    </lineage>
</organism>
<evidence type="ECO:0000313" key="1">
    <source>
        <dbReference type="EMBL" id="GFT90019.1"/>
    </source>
</evidence>
<sequence length="83" mass="9285">MLFKKCPVHMLQLVCSTPVELPLTRAFVVLSCGGNGVLLSKDSYYLEPQEEINSKLELKLGVSKRSPNFVFKSQFIGVVRRIG</sequence>
<dbReference type="EMBL" id="BMAW01024902">
    <property type="protein sequence ID" value="GFT90019.1"/>
    <property type="molecule type" value="Genomic_DNA"/>
</dbReference>
<keyword evidence="2" id="KW-1185">Reference proteome</keyword>
<name>A0A8X6Q061_NEPPI</name>
<protein>
    <submittedName>
        <fullName evidence="1">Uncharacterized protein</fullName>
    </submittedName>
</protein>
<reference evidence="1" key="1">
    <citation type="submission" date="2020-08" db="EMBL/GenBank/DDBJ databases">
        <title>Multicomponent nature underlies the extraordinary mechanical properties of spider dragline silk.</title>
        <authorList>
            <person name="Kono N."/>
            <person name="Nakamura H."/>
            <person name="Mori M."/>
            <person name="Yoshida Y."/>
            <person name="Ohtoshi R."/>
            <person name="Malay A.D."/>
            <person name="Moran D.A.P."/>
            <person name="Tomita M."/>
            <person name="Numata K."/>
            <person name="Arakawa K."/>
        </authorList>
    </citation>
    <scope>NUCLEOTIDE SEQUENCE</scope>
</reference>
<proteinExistence type="predicted"/>
<evidence type="ECO:0000313" key="2">
    <source>
        <dbReference type="Proteomes" id="UP000887013"/>
    </source>
</evidence>
<dbReference type="AlphaFoldDB" id="A0A8X6Q061"/>
<gene>
    <name evidence="1" type="ORF">NPIL_86601</name>
</gene>
<accession>A0A8X6Q061</accession>